<reference evidence="10 11" key="1">
    <citation type="submission" date="2018-11" db="EMBL/GenBank/DDBJ databases">
        <authorList>
            <person name="Da X."/>
        </authorList>
    </citation>
    <scope>NUCLEOTIDE SEQUENCE [LARGE SCALE GENOMIC DNA]</scope>
    <source>
        <strain evidence="10 11">S14-144</strain>
    </source>
</reference>
<evidence type="ECO:0000256" key="7">
    <source>
        <dbReference type="ARBA" id="ARBA00023136"/>
    </source>
</evidence>
<dbReference type="NCBIfam" id="TIGR00688">
    <property type="entry name" value="rarD"/>
    <property type="match status" value="1"/>
</dbReference>
<comment type="similarity">
    <text evidence="2">Belongs to the EamA transporter family.</text>
</comment>
<feature type="transmembrane region" description="Helical" evidence="8">
    <location>
        <begin position="204"/>
        <end position="225"/>
    </location>
</feature>
<dbReference type="EMBL" id="CP034170">
    <property type="protein sequence ID" value="AZI58724.1"/>
    <property type="molecule type" value="Genomic_DNA"/>
</dbReference>
<gene>
    <name evidence="10" type="primary">rarD</name>
    <name evidence="10" type="ORF">EH165_11855</name>
</gene>
<evidence type="ECO:0000313" key="11">
    <source>
        <dbReference type="Proteomes" id="UP000268084"/>
    </source>
</evidence>
<feature type="transmembrane region" description="Helical" evidence="8">
    <location>
        <begin position="143"/>
        <end position="160"/>
    </location>
</feature>
<proteinExistence type="inferred from homology"/>
<feature type="transmembrane region" description="Helical" evidence="8">
    <location>
        <begin position="92"/>
        <end position="114"/>
    </location>
</feature>
<evidence type="ECO:0000256" key="4">
    <source>
        <dbReference type="ARBA" id="ARBA00022475"/>
    </source>
</evidence>
<dbReference type="InterPro" id="IPR037185">
    <property type="entry name" value="EmrE-like"/>
</dbReference>
<dbReference type="RefSeq" id="WP_124799629.1">
    <property type="nucleotide sequence ID" value="NZ_CP034170.1"/>
</dbReference>
<keyword evidence="11" id="KW-1185">Reference proteome</keyword>
<feature type="transmembrane region" description="Helical" evidence="8">
    <location>
        <begin position="261"/>
        <end position="281"/>
    </location>
</feature>
<dbReference type="KEGG" id="nak:EH165_11855"/>
<evidence type="ECO:0000256" key="5">
    <source>
        <dbReference type="ARBA" id="ARBA00022692"/>
    </source>
</evidence>
<feature type="transmembrane region" description="Helical" evidence="8">
    <location>
        <begin position="172"/>
        <end position="192"/>
    </location>
</feature>
<dbReference type="InterPro" id="IPR000620">
    <property type="entry name" value="EamA_dom"/>
</dbReference>
<dbReference type="Proteomes" id="UP000268084">
    <property type="component" value="Chromosome"/>
</dbReference>
<keyword evidence="4" id="KW-1003">Cell membrane</keyword>
<reference evidence="10 11" key="2">
    <citation type="submission" date="2018-12" db="EMBL/GenBank/DDBJ databases">
        <title>Nakamurella antarcticus sp. nov., isolated from Antarctica South Shetland Islands soil.</title>
        <authorList>
            <person name="Peng F."/>
        </authorList>
    </citation>
    <scope>NUCLEOTIDE SEQUENCE [LARGE SCALE GENOMIC DNA]</scope>
    <source>
        <strain evidence="10 11">S14-144</strain>
    </source>
</reference>
<accession>A0A3G8ZWA9</accession>
<name>A0A3G8ZWA9_9ACTN</name>
<feature type="transmembrane region" description="Helical" evidence="8">
    <location>
        <begin position="121"/>
        <end position="137"/>
    </location>
</feature>
<dbReference type="PANTHER" id="PTHR22911">
    <property type="entry name" value="ACYL-MALONYL CONDENSING ENZYME-RELATED"/>
    <property type="match status" value="1"/>
</dbReference>
<dbReference type="InterPro" id="IPR004626">
    <property type="entry name" value="RarD"/>
</dbReference>
<protein>
    <submittedName>
        <fullName evidence="10">EamA family transporter RarD</fullName>
    </submittedName>
</protein>
<keyword evidence="5 8" id="KW-0812">Transmembrane</keyword>
<dbReference type="OrthoDB" id="369870at2"/>
<dbReference type="SUPFAM" id="SSF103481">
    <property type="entry name" value="Multidrug resistance efflux transporter EmrE"/>
    <property type="match status" value="2"/>
</dbReference>
<keyword evidence="7 8" id="KW-0472">Membrane</keyword>
<feature type="transmembrane region" description="Helical" evidence="8">
    <location>
        <begin position="65"/>
        <end position="86"/>
    </location>
</feature>
<comment type="subcellular location">
    <subcellularLocation>
        <location evidence="1">Cell membrane</location>
        <topology evidence="1">Multi-pass membrane protein</topology>
    </subcellularLocation>
</comment>
<feature type="domain" description="EamA" evidence="9">
    <location>
        <begin position="146"/>
        <end position="276"/>
    </location>
</feature>
<evidence type="ECO:0000256" key="2">
    <source>
        <dbReference type="ARBA" id="ARBA00007362"/>
    </source>
</evidence>
<feature type="transmembrane region" description="Helical" evidence="8">
    <location>
        <begin position="237"/>
        <end position="255"/>
    </location>
</feature>
<sequence length="302" mass="32940">MKRGVLYGLTAYVLWGAFPLYFPLLQPGSALEILSHRVVWSFVTMAIVLLVVRRWRTFSQLPIKVWAQICAAAVFIAANWGIYIYAVNNGHVVEAALGYFINPLVSVCLGVLVLKERLRPLQWTALAVAASAVVVIVVDTGQIPWLSLGLAASFATYGLIKKVVPLRATESLGAESMVLMPVALGYLIYLQISGGSNLLTNGPWHVALLASAGLVTVVPLAAFAMAAPRLPLSTMGFLQYLTPVLQFLLGILVFQEQMPPARWIGFIIIWCALALYTFDALRAQKRAPRNRQAVRTVPAPGQ</sequence>
<organism evidence="10 11">
    <name type="scientific">Nakamurella antarctica</name>
    <dbReference type="NCBI Taxonomy" id="1902245"/>
    <lineage>
        <taxon>Bacteria</taxon>
        <taxon>Bacillati</taxon>
        <taxon>Actinomycetota</taxon>
        <taxon>Actinomycetes</taxon>
        <taxon>Nakamurellales</taxon>
        <taxon>Nakamurellaceae</taxon>
        <taxon>Nakamurella</taxon>
    </lineage>
</organism>
<feature type="transmembrane region" description="Helical" evidence="8">
    <location>
        <begin position="34"/>
        <end position="53"/>
    </location>
</feature>
<feature type="transmembrane region" description="Helical" evidence="8">
    <location>
        <begin position="5"/>
        <end position="22"/>
    </location>
</feature>
<evidence type="ECO:0000256" key="6">
    <source>
        <dbReference type="ARBA" id="ARBA00022989"/>
    </source>
</evidence>
<dbReference type="AlphaFoldDB" id="A0A3G8ZWA9"/>
<evidence type="ECO:0000256" key="1">
    <source>
        <dbReference type="ARBA" id="ARBA00004651"/>
    </source>
</evidence>
<keyword evidence="3" id="KW-0813">Transport</keyword>
<evidence type="ECO:0000256" key="3">
    <source>
        <dbReference type="ARBA" id="ARBA00022448"/>
    </source>
</evidence>
<dbReference type="PANTHER" id="PTHR22911:SF137">
    <property type="entry name" value="SOLUTE CARRIER FAMILY 35 MEMBER G2-RELATED"/>
    <property type="match status" value="1"/>
</dbReference>
<feature type="domain" description="EamA" evidence="9">
    <location>
        <begin position="3"/>
        <end position="137"/>
    </location>
</feature>
<evidence type="ECO:0000259" key="9">
    <source>
        <dbReference type="Pfam" id="PF00892"/>
    </source>
</evidence>
<evidence type="ECO:0000313" key="10">
    <source>
        <dbReference type="EMBL" id="AZI58724.1"/>
    </source>
</evidence>
<keyword evidence="6 8" id="KW-1133">Transmembrane helix</keyword>
<dbReference type="Pfam" id="PF00892">
    <property type="entry name" value="EamA"/>
    <property type="match status" value="2"/>
</dbReference>
<dbReference type="GO" id="GO:0005886">
    <property type="term" value="C:plasma membrane"/>
    <property type="evidence" value="ECO:0007669"/>
    <property type="project" value="UniProtKB-SubCell"/>
</dbReference>
<evidence type="ECO:0000256" key="8">
    <source>
        <dbReference type="SAM" id="Phobius"/>
    </source>
</evidence>